<proteinExistence type="predicted"/>
<name>A0ABU0AZF8_9FIRM</name>
<sequence>MHPLPAQRQGAKSYLEKAAVKPFFIFWRRHDVVLRSLPGFRVRCAPRFASGRLRLFRTVRAVPRRAPAVILSTVTVTSAIRAAGSLPSTHRKQPSCTRGKQSNMNQRPMKVISSSECWALPGDGRHPRRYLCLKSSSSGQSISRPREPSRPGIPQKALLERAAFTTCYISLKKYSTSGECGLPALKLRCSLMTTSLENFKGSFANGDSG</sequence>
<dbReference type="EMBL" id="JAUSUX010000005">
    <property type="protein sequence ID" value="MDQ0285859.1"/>
    <property type="molecule type" value="Genomic_DNA"/>
</dbReference>
<reference evidence="2 3" key="1">
    <citation type="submission" date="2023-07" db="EMBL/GenBank/DDBJ databases">
        <title>Genomic Encyclopedia of Type Strains, Phase IV (KMG-IV): sequencing the most valuable type-strain genomes for metagenomic binning, comparative biology and taxonomic classification.</title>
        <authorList>
            <person name="Goeker M."/>
        </authorList>
    </citation>
    <scope>NUCLEOTIDE SEQUENCE [LARGE SCALE GENOMIC DNA]</scope>
    <source>
        <strain evidence="2 3">DSM 12396</strain>
    </source>
</reference>
<feature type="region of interest" description="Disordered" evidence="1">
    <location>
        <begin position="135"/>
        <end position="155"/>
    </location>
</feature>
<evidence type="ECO:0000313" key="2">
    <source>
        <dbReference type="EMBL" id="MDQ0285859.1"/>
    </source>
</evidence>
<comment type="caution">
    <text evidence="2">The sequence shown here is derived from an EMBL/GenBank/DDBJ whole genome shotgun (WGS) entry which is preliminary data.</text>
</comment>
<dbReference type="Proteomes" id="UP001225644">
    <property type="component" value="Unassembled WGS sequence"/>
</dbReference>
<gene>
    <name evidence="2" type="ORF">J2Z49_000964</name>
</gene>
<organism evidence="2 3">
    <name type="scientific">Desulfofundulus luciae</name>
    <dbReference type="NCBI Taxonomy" id="74702"/>
    <lineage>
        <taxon>Bacteria</taxon>
        <taxon>Bacillati</taxon>
        <taxon>Bacillota</taxon>
        <taxon>Clostridia</taxon>
        <taxon>Eubacteriales</taxon>
        <taxon>Peptococcaceae</taxon>
        <taxon>Desulfofundulus</taxon>
    </lineage>
</organism>
<keyword evidence="3" id="KW-1185">Reference proteome</keyword>
<protein>
    <submittedName>
        <fullName evidence="2">Uncharacterized protein</fullName>
    </submittedName>
</protein>
<evidence type="ECO:0000313" key="3">
    <source>
        <dbReference type="Proteomes" id="UP001225644"/>
    </source>
</evidence>
<evidence type="ECO:0000256" key="1">
    <source>
        <dbReference type="SAM" id="MobiDB-lite"/>
    </source>
</evidence>
<accession>A0ABU0AZF8</accession>